<dbReference type="RefSeq" id="XP_024580015.1">
    <property type="nucleotide sequence ID" value="XM_024729660.1"/>
</dbReference>
<accession>A0A0P1AQ43</accession>
<feature type="compositionally biased region" description="Low complexity" evidence="1">
    <location>
        <begin position="37"/>
        <end position="52"/>
    </location>
</feature>
<organism evidence="2 3">
    <name type="scientific">Plasmopara halstedii</name>
    <name type="common">Downy mildew of sunflower</name>
    <dbReference type="NCBI Taxonomy" id="4781"/>
    <lineage>
        <taxon>Eukaryota</taxon>
        <taxon>Sar</taxon>
        <taxon>Stramenopiles</taxon>
        <taxon>Oomycota</taxon>
        <taxon>Peronosporomycetes</taxon>
        <taxon>Peronosporales</taxon>
        <taxon>Peronosporaceae</taxon>
        <taxon>Plasmopara</taxon>
    </lineage>
</organism>
<protein>
    <submittedName>
        <fullName evidence="2">Uncharacterized protein</fullName>
    </submittedName>
</protein>
<name>A0A0P1AQ43_PLAHL</name>
<dbReference type="STRING" id="4781.A0A0P1AQ43"/>
<keyword evidence="3" id="KW-1185">Reference proteome</keyword>
<proteinExistence type="predicted"/>
<dbReference type="AlphaFoldDB" id="A0A0P1AQ43"/>
<dbReference type="Proteomes" id="UP000054928">
    <property type="component" value="Unassembled WGS sequence"/>
</dbReference>
<evidence type="ECO:0000256" key="1">
    <source>
        <dbReference type="SAM" id="MobiDB-lite"/>
    </source>
</evidence>
<sequence>MLSSLPLLPLPPPSTFPALSAAVPADAVDPDDELIDATPNAANSAPNAAAAALDDESMDLTQPLVNSAPPPSVDTRPTMADLLRQQETIRRDNAKVEAARRRVETPKPLACDIEAIELSTPLVVTGRSSRPAWSRRYRMSSRAPNTAW</sequence>
<feature type="region of interest" description="Disordered" evidence="1">
    <location>
        <begin position="30"/>
        <end position="77"/>
    </location>
</feature>
<dbReference type="EMBL" id="CCYD01000782">
    <property type="protein sequence ID" value="CEG43646.1"/>
    <property type="molecule type" value="Genomic_DNA"/>
</dbReference>
<dbReference type="GeneID" id="36408893"/>
<evidence type="ECO:0000313" key="2">
    <source>
        <dbReference type="EMBL" id="CEG43646.1"/>
    </source>
</evidence>
<dbReference type="OMA" id="RAPNTAW"/>
<dbReference type="OrthoDB" id="10575559at2759"/>
<reference evidence="3" key="1">
    <citation type="submission" date="2014-09" db="EMBL/GenBank/DDBJ databases">
        <authorList>
            <person name="Sharma Rahul"/>
            <person name="Thines Marco"/>
        </authorList>
    </citation>
    <scope>NUCLEOTIDE SEQUENCE [LARGE SCALE GENOMIC DNA]</scope>
</reference>
<evidence type="ECO:0000313" key="3">
    <source>
        <dbReference type="Proteomes" id="UP000054928"/>
    </source>
</evidence>